<name>A0A8J7QGU3_9BACT</name>
<keyword evidence="2" id="KW-0489">Methyltransferase</keyword>
<feature type="domain" description="Methyltransferase" evidence="1">
    <location>
        <begin position="42"/>
        <end position="136"/>
    </location>
</feature>
<accession>A0A8J7QGU3</accession>
<evidence type="ECO:0000313" key="3">
    <source>
        <dbReference type="Proteomes" id="UP000664417"/>
    </source>
</evidence>
<evidence type="ECO:0000259" key="1">
    <source>
        <dbReference type="Pfam" id="PF13649"/>
    </source>
</evidence>
<dbReference type="PANTHER" id="PTHR43591:SF24">
    <property type="entry name" value="2-METHOXY-6-POLYPRENYL-1,4-BENZOQUINOL METHYLASE, MITOCHONDRIAL"/>
    <property type="match status" value="1"/>
</dbReference>
<proteinExistence type="predicted"/>
<dbReference type="PANTHER" id="PTHR43591">
    <property type="entry name" value="METHYLTRANSFERASE"/>
    <property type="match status" value="1"/>
</dbReference>
<keyword evidence="2" id="KW-0808">Transferase</keyword>
<dbReference type="SUPFAM" id="SSF53335">
    <property type="entry name" value="S-adenosyl-L-methionine-dependent methyltransferases"/>
    <property type="match status" value="1"/>
</dbReference>
<dbReference type="GO" id="GO:0032259">
    <property type="term" value="P:methylation"/>
    <property type="evidence" value="ECO:0007669"/>
    <property type="project" value="UniProtKB-KW"/>
</dbReference>
<evidence type="ECO:0000313" key="2">
    <source>
        <dbReference type="EMBL" id="MBO1319895.1"/>
    </source>
</evidence>
<dbReference type="Proteomes" id="UP000664417">
    <property type="component" value="Unassembled WGS sequence"/>
</dbReference>
<dbReference type="RefSeq" id="WP_207859846.1">
    <property type="nucleotide sequence ID" value="NZ_JAFREP010000014.1"/>
</dbReference>
<sequence length="249" mass="28095">MDDFQLLIDLHLPAKRQGPGSPTETKRALELAGLRDAGPLKVADIGCGTGATSIALANELDVHITAVDLLPTFLETLNQRAEEAGVAGRITTLEASMDALPFEEEHFDVIWSEGAVYNMGFSAGVSELRRFLKPDGMLLVSEITWLTDVRPQALYEYWTQAYPEIDTASAKLAVLEDRGFSPVAYFVLPKHCWLEHYYEPMEQRFETFLEKYENSDVAKALVASEKQEIALYRKYCDYYSYGFYIARKI</sequence>
<dbReference type="GO" id="GO:0008168">
    <property type="term" value="F:methyltransferase activity"/>
    <property type="evidence" value="ECO:0007669"/>
    <property type="project" value="UniProtKB-KW"/>
</dbReference>
<dbReference type="Gene3D" id="3.40.50.150">
    <property type="entry name" value="Vaccinia Virus protein VP39"/>
    <property type="match status" value="1"/>
</dbReference>
<organism evidence="2 3">
    <name type="scientific">Acanthopleuribacter pedis</name>
    <dbReference type="NCBI Taxonomy" id="442870"/>
    <lineage>
        <taxon>Bacteria</taxon>
        <taxon>Pseudomonadati</taxon>
        <taxon>Acidobacteriota</taxon>
        <taxon>Holophagae</taxon>
        <taxon>Acanthopleuribacterales</taxon>
        <taxon>Acanthopleuribacteraceae</taxon>
        <taxon>Acanthopleuribacter</taxon>
    </lineage>
</organism>
<keyword evidence="3" id="KW-1185">Reference proteome</keyword>
<protein>
    <submittedName>
        <fullName evidence="2">Methyltransferase domain-containing protein</fullName>
    </submittedName>
</protein>
<dbReference type="InterPro" id="IPR029063">
    <property type="entry name" value="SAM-dependent_MTases_sf"/>
</dbReference>
<dbReference type="AlphaFoldDB" id="A0A8J7QGU3"/>
<dbReference type="Pfam" id="PF13649">
    <property type="entry name" value="Methyltransf_25"/>
    <property type="match status" value="1"/>
</dbReference>
<dbReference type="EMBL" id="JAFREP010000014">
    <property type="protein sequence ID" value="MBO1319895.1"/>
    <property type="molecule type" value="Genomic_DNA"/>
</dbReference>
<gene>
    <name evidence="2" type="ORF">J3U88_15570</name>
</gene>
<dbReference type="InterPro" id="IPR041698">
    <property type="entry name" value="Methyltransf_25"/>
</dbReference>
<comment type="caution">
    <text evidence="2">The sequence shown here is derived from an EMBL/GenBank/DDBJ whole genome shotgun (WGS) entry which is preliminary data.</text>
</comment>
<dbReference type="CDD" id="cd02440">
    <property type="entry name" value="AdoMet_MTases"/>
    <property type="match status" value="1"/>
</dbReference>
<reference evidence="2" key="1">
    <citation type="submission" date="2021-03" db="EMBL/GenBank/DDBJ databases">
        <authorList>
            <person name="Wang G."/>
        </authorList>
    </citation>
    <scope>NUCLEOTIDE SEQUENCE</scope>
    <source>
        <strain evidence="2">KCTC 12899</strain>
    </source>
</reference>